<dbReference type="GO" id="GO:0016020">
    <property type="term" value="C:membrane"/>
    <property type="evidence" value="ECO:0007669"/>
    <property type="project" value="UniProtKB-SubCell"/>
</dbReference>
<evidence type="ECO:0000256" key="9">
    <source>
        <dbReference type="SAM" id="Phobius"/>
    </source>
</evidence>
<feature type="transmembrane region" description="Helical" evidence="9">
    <location>
        <begin position="57"/>
        <end position="84"/>
    </location>
</feature>
<name>A0A1Q3AUH9_CEPFO</name>
<evidence type="ECO:0000313" key="11">
    <source>
        <dbReference type="EMBL" id="GAV59304.1"/>
    </source>
</evidence>
<accession>A0A1Q3AUH9</accession>
<feature type="transmembrane region" description="Helical" evidence="9">
    <location>
        <begin position="257"/>
        <end position="279"/>
    </location>
</feature>
<keyword evidence="5 9" id="KW-1133">Transmembrane helix</keyword>
<comment type="similarity">
    <text evidence="2">Belongs to the GPAT/DAPAT family.</text>
</comment>
<dbReference type="GO" id="GO:0010143">
    <property type="term" value="P:cutin biosynthetic process"/>
    <property type="evidence" value="ECO:0007669"/>
    <property type="project" value="TreeGrafter"/>
</dbReference>
<dbReference type="GO" id="GO:0090447">
    <property type="term" value="F:glycerol-3-phosphate 2-O-acyltransferase activity"/>
    <property type="evidence" value="ECO:0007669"/>
    <property type="project" value="TreeGrafter"/>
</dbReference>
<proteinExistence type="inferred from homology"/>
<evidence type="ECO:0000256" key="1">
    <source>
        <dbReference type="ARBA" id="ARBA00004370"/>
    </source>
</evidence>
<dbReference type="Proteomes" id="UP000187406">
    <property type="component" value="Unassembled WGS sequence"/>
</dbReference>
<dbReference type="GO" id="GO:0016791">
    <property type="term" value="F:phosphatase activity"/>
    <property type="evidence" value="ECO:0007669"/>
    <property type="project" value="TreeGrafter"/>
</dbReference>
<dbReference type="STRING" id="3775.A0A1Q3AUH9"/>
<dbReference type="OrthoDB" id="1854593at2759"/>
<dbReference type="InterPro" id="IPR056462">
    <property type="entry name" value="HAD_RAM2/GPAT1-8"/>
</dbReference>
<dbReference type="PANTHER" id="PTHR15486">
    <property type="entry name" value="ANCIENT UBIQUITOUS PROTEIN"/>
    <property type="match status" value="1"/>
</dbReference>
<keyword evidence="7" id="KW-0012">Acyltransferase</keyword>
<dbReference type="PANTHER" id="PTHR15486:SF65">
    <property type="entry name" value="GLYCEROL-3-PHOSPHATE ACYLTRANSFERASE"/>
    <property type="match status" value="1"/>
</dbReference>
<protein>
    <recommendedName>
        <fullName evidence="10">Glycerol-3-phosphate acyltransferase RAM2/GPAT1-8 HAD-like domain-containing protein</fullName>
    </recommendedName>
</protein>
<keyword evidence="3" id="KW-0808">Transferase</keyword>
<keyword evidence="12" id="KW-1185">Reference proteome</keyword>
<evidence type="ECO:0000313" key="12">
    <source>
        <dbReference type="Proteomes" id="UP000187406"/>
    </source>
</evidence>
<feature type="domain" description="Glycerol-3-phosphate acyltransferase RAM2/GPAT1-8 HAD-like" evidence="10">
    <location>
        <begin position="39"/>
        <end position="223"/>
    </location>
</feature>
<evidence type="ECO:0000256" key="5">
    <source>
        <dbReference type="ARBA" id="ARBA00022989"/>
    </source>
</evidence>
<evidence type="ECO:0000256" key="4">
    <source>
        <dbReference type="ARBA" id="ARBA00022692"/>
    </source>
</evidence>
<dbReference type="Pfam" id="PF23270">
    <property type="entry name" value="HAD_RAM2_N"/>
    <property type="match status" value="1"/>
</dbReference>
<keyword evidence="4 9" id="KW-0812">Transmembrane</keyword>
<dbReference type="InParanoid" id="A0A1Q3AUH9"/>
<evidence type="ECO:0000256" key="8">
    <source>
        <dbReference type="SAM" id="MobiDB-lite"/>
    </source>
</evidence>
<dbReference type="EMBL" id="BDDD01000105">
    <property type="protein sequence ID" value="GAV59304.1"/>
    <property type="molecule type" value="Genomic_DNA"/>
</dbReference>
<evidence type="ECO:0000259" key="10">
    <source>
        <dbReference type="Pfam" id="PF23270"/>
    </source>
</evidence>
<comment type="subcellular location">
    <subcellularLocation>
        <location evidence="1">Membrane</location>
    </subcellularLocation>
</comment>
<comment type="caution">
    <text evidence="11">The sequence shown here is derived from an EMBL/GenBank/DDBJ whole genome shotgun (WGS) entry which is preliminary data.</text>
</comment>
<sequence length="323" mass="36333">MPDNSPNVQWKTSNGHVTQSKFKKYSSLIPKTEELSKRTLVFELEGALLKSSSLFPYFMLVAFEYAGIFRALILLLLYPIVCLVSKEVGLKWMVFLCFVGIRKEKYRIGSAVLPKFFLEDVACEGYEVVKSCEVKIGVSNLPRIMVEGFLKDYIGVKAVVGRELKEVWGYYVGLMEDKKAGAGGIVSEFLGEEILGSCAIGLGCFSKSLDQQIFRHCKEVYLVTEAEKRKWQILPREKHHKPLIFHDGRLAFRPTPLATLAMFMWLPLGFFLVLIRLIAGLLLPYKMASFILALTGTRLNVSKPDEHSITSSKNGEKPGGQYG</sequence>
<evidence type="ECO:0000256" key="2">
    <source>
        <dbReference type="ARBA" id="ARBA00007937"/>
    </source>
</evidence>
<dbReference type="AlphaFoldDB" id="A0A1Q3AUH9"/>
<reference evidence="12" key="1">
    <citation type="submission" date="2016-04" db="EMBL/GenBank/DDBJ databases">
        <title>Cephalotus genome sequencing.</title>
        <authorList>
            <person name="Fukushima K."/>
            <person name="Hasebe M."/>
            <person name="Fang X."/>
        </authorList>
    </citation>
    <scope>NUCLEOTIDE SEQUENCE [LARGE SCALE GENOMIC DNA]</scope>
    <source>
        <strain evidence="12">cv. St1</strain>
    </source>
</reference>
<evidence type="ECO:0000256" key="3">
    <source>
        <dbReference type="ARBA" id="ARBA00022679"/>
    </source>
</evidence>
<gene>
    <name evidence="11" type="ORF">CFOL_v3_02835</name>
</gene>
<organism evidence="11 12">
    <name type="scientific">Cephalotus follicularis</name>
    <name type="common">Albany pitcher plant</name>
    <dbReference type="NCBI Taxonomy" id="3775"/>
    <lineage>
        <taxon>Eukaryota</taxon>
        <taxon>Viridiplantae</taxon>
        <taxon>Streptophyta</taxon>
        <taxon>Embryophyta</taxon>
        <taxon>Tracheophyta</taxon>
        <taxon>Spermatophyta</taxon>
        <taxon>Magnoliopsida</taxon>
        <taxon>eudicotyledons</taxon>
        <taxon>Gunneridae</taxon>
        <taxon>Pentapetalae</taxon>
        <taxon>rosids</taxon>
        <taxon>fabids</taxon>
        <taxon>Oxalidales</taxon>
        <taxon>Cephalotaceae</taxon>
        <taxon>Cephalotus</taxon>
    </lineage>
</organism>
<evidence type="ECO:0000256" key="7">
    <source>
        <dbReference type="ARBA" id="ARBA00023315"/>
    </source>
</evidence>
<feature type="region of interest" description="Disordered" evidence="8">
    <location>
        <begin position="302"/>
        <end position="323"/>
    </location>
</feature>
<keyword evidence="6 9" id="KW-0472">Membrane</keyword>
<evidence type="ECO:0000256" key="6">
    <source>
        <dbReference type="ARBA" id="ARBA00023136"/>
    </source>
</evidence>